<dbReference type="HOGENOM" id="CLU_2133569_0_0_1"/>
<dbReference type="Proteomes" id="UP000015241">
    <property type="component" value="Unassembled WGS sequence"/>
</dbReference>
<evidence type="ECO:0000313" key="1">
    <source>
        <dbReference type="EMBL" id="EPS96963.1"/>
    </source>
</evidence>
<dbReference type="AlphaFoldDB" id="S8E0N1"/>
<dbReference type="eggNOG" id="KOG2388">
    <property type="taxonomic scope" value="Eukaryota"/>
</dbReference>
<dbReference type="STRING" id="743788.S8E0N1"/>
<dbReference type="OrthoDB" id="532420at2759"/>
<dbReference type="InParanoid" id="S8E0N1"/>
<dbReference type="SUPFAM" id="SSF53448">
    <property type="entry name" value="Nucleotide-diphospho-sugar transferases"/>
    <property type="match status" value="1"/>
</dbReference>
<evidence type="ECO:0000313" key="2">
    <source>
        <dbReference type="Proteomes" id="UP000015241"/>
    </source>
</evidence>
<protein>
    <submittedName>
        <fullName evidence="1">Uncharacterized protein</fullName>
    </submittedName>
</protein>
<reference evidence="1 2" key="1">
    <citation type="journal article" date="2012" name="Science">
        <title>The Paleozoic origin of enzymatic lignin decomposition reconstructed from 31 fungal genomes.</title>
        <authorList>
            <person name="Floudas D."/>
            <person name="Binder M."/>
            <person name="Riley R."/>
            <person name="Barry K."/>
            <person name="Blanchette R.A."/>
            <person name="Henrissat B."/>
            <person name="Martinez A.T."/>
            <person name="Otillar R."/>
            <person name="Spatafora J.W."/>
            <person name="Yadav J.S."/>
            <person name="Aerts A."/>
            <person name="Benoit I."/>
            <person name="Boyd A."/>
            <person name="Carlson A."/>
            <person name="Copeland A."/>
            <person name="Coutinho P.M."/>
            <person name="de Vries R.P."/>
            <person name="Ferreira P."/>
            <person name="Findley K."/>
            <person name="Foster B."/>
            <person name="Gaskell J."/>
            <person name="Glotzer D."/>
            <person name="Gorecki P."/>
            <person name="Heitman J."/>
            <person name="Hesse C."/>
            <person name="Hori C."/>
            <person name="Igarashi K."/>
            <person name="Jurgens J.A."/>
            <person name="Kallen N."/>
            <person name="Kersten P."/>
            <person name="Kohler A."/>
            <person name="Kuees U."/>
            <person name="Kumar T.K.A."/>
            <person name="Kuo A."/>
            <person name="LaButti K."/>
            <person name="Larrondo L.F."/>
            <person name="Lindquist E."/>
            <person name="Ling A."/>
            <person name="Lombard V."/>
            <person name="Lucas S."/>
            <person name="Lundell T."/>
            <person name="Martin R."/>
            <person name="McLaughlin D.J."/>
            <person name="Morgenstern I."/>
            <person name="Morin E."/>
            <person name="Murat C."/>
            <person name="Nagy L.G."/>
            <person name="Nolan M."/>
            <person name="Ohm R.A."/>
            <person name="Patyshakuliyeva A."/>
            <person name="Rokas A."/>
            <person name="Ruiz-Duenas F.J."/>
            <person name="Sabat G."/>
            <person name="Salamov A."/>
            <person name="Samejima M."/>
            <person name="Schmutz J."/>
            <person name="Slot J.C."/>
            <person name="St John F."/>
            <person name="Stenlid J."/>
            <person name="Sun H."/>
            <person name="Sun S."/>
            <person name="Syed K."/>
            <person name="Tsang A."/>
            <person name="Wiebenga A."/>
            <person name="Young D."/>
            <person name="Pisabarro A."/>
            <person name="Eastwood D.C."/>
            <person name="Martin F."/>
            <person name="Cullen D."/>
            <person name="Grigoriev I.V."/>
            <person name="Hibbett D.S."/>
        </authorList>
    </citation>
    <scope>NUCLEOTIDE SEQUENCE</scope>
    <source>
        <strain evidence="2">FP-58527</strain>
    </source>
</reference>
<dbReference type="EMBL" id="KE504181">
    <property type="protein sequence ID" value="EPS96963.1"/>
    <property type="molecule type" value="Genomic_DNA"/>
</dbReference>
<name>S8E0N1_FOMSC</name>
<dbReference type="InterPro" id="IPR029044">
    <property type="entry name" value="Nucleotide-diphossugar_trans"/>
</dbReference>
<accession>S8E0N1</accession>
<gene>
    <name evidence="1" type="ORF">FOMPIDRAFT_1052814</name>
</gene>
<organism evidence="1 2">
    <name type="scientific">Fomitopsis schrenkii</name>
    <name type="common">Brown rot fungus</name>
    <dbReference type="NCBI Taxonomy" id="2126942"/>
    <lineage>
        <taxon>Eukaryota</taxon>
        <taxon>Fungi</taxon>
        <taxon>Dikarya</taxon>
        <taxon>Basidiomycota</taxon>
        <taxon>Agaricomycotina</taxon>
        <taxon>Agaricomycetes</taxon>
        <taxon>Polyporales</taxon>
        <taxon>Fomitopsis</taxon>
    </lineage>
</organism>
<sequence length="113" mass="12876">MSVLTWRLSEHMNLGTRTFEDELVFHFARKKITFVDAQGLTIKPPKPNGMKLEMFVFGVFLFAKRFAVLEVVRDEELSPLQHRLRRPGDELSRPALAANAFPQARDCDRGGGC</sequence>
<proteinExistence type="predicted"/>
<dbReference type="Gene3D" id="3.90.550.10">
    <property type="entry name" value="Spore Coat Polysaccharide Biosynthesis Protein SpsA, Chain A"/>
    <property type="match status" value="1"/>
</dbReference>
<keyword evidence="2" id="KW-1185">Reference proteome</keyword>